<evidence type="ECO:0000313" key="2">
    <source>
        <dbReference type="EMBL" id="PRY45080.1"/>
    </source>
</evidence>
<keyword evidence="1" id="KW-0472">Membrane</keyword>
<reference evidence="2 3" key="1">
    <citation type="submission" date="2018-03" db="EMBL/GenBank/DDBJ databases">
        <title>Genomic Encyclopedia of Archaeal and Bacterial Type Strains, Phase II (KMG-II): from individual species to whole genera.</title>
        <authorList>
            <person name="Goeker M."/>
        </authorList>
    </citation>
    <scope>NUCLEOTIDE SEQUENCE [LARGE SCALE GENOMIC DNA]</scope>
    <source>
        <strain evidence="2 3">DSM 44720</strain>
    </source>
</reference>
<dbReference type="Proteomes" id="UP000239494">
    <property type="component" value="Unassembled WGS sequence"/>
</dbReference>
<accession>A0A2T0THD7</accession>
<sequence length="121" mass="13642">MAEVRVRKQKKLVERFGRLQWAVFLIGVFHVVTVFYPLFPFDTSGKLLRFCTGFLGIVMARRWDHARRFGIALLVGYGGLVLSELCAPEALEPVTLIYGRTALSGAFIVLLSFRHQGRLGT</sequence>
<keyword evidence="1" id="KW-0812">Transmembrane</keyword>
<keyword evidence="1" id="KW-1133">Transmembrane helix</keyword>
<dbReference type="AlphaFoldDB" id="A0A2T0THD7"/>
<feature type="transmembrane region" description="Helical" evidence="1">
    <location>
        <begin position="21"/>
        <end position="41"/>
    </location>
</feature>
<dbReference type="RefSeq" id="WP_106186623.1">
    <property type="nucleotide sequence ID" value="NZ_PVTF01000002.1"/>
</dbReference>
<proteinExistence type="predicted"/>
<name>A0A2T0THD7_9PSEU</name>
<evidence type="ECO:0000256" key="1">
    <source>
        <dbReference type="SAM" id="Phobius"/>
    </source>
</evidence>
<dbReference type="EMBL" id="PVTF01000002">
    <property type="protein sequence ID" value="PRY45080.1"/>
    <property type="molecule type" value="Genomic_DNA"/>
</dbReference>
<organism evidence="2 3">
    <name type="scientific">Umezawaea tangerina</name>
    <dbReference type="NCBI Taxonomy" id="84725"/>
    <lineage>
        <taxon>Bacteria</taxon>
        <taxon>Bacillati</taxon>
        <taxon>Actinomycetota</taxon>
        <taxon>Actinomycetes</taxon>
        <taxon>Pseudonocardiales</taxon>
        <taxon>Pseudonocardiaceae</taxon>
        <taxon>Umezawaea</taxon>
    </lineage>
</organism>
<evidence type="ECO:0000313" key="3">
    <source>
        <dbReference type="Proteomes" id="UP000239494"/>
    </source>
</evidence>
<keyword evidence="3" id="KW-1185">Reference proteome</keyword>
<protein>
    <submittedName>
        <fullName evidence="2">Uncharacterized protein</fullName>
    </submittedName>
</protein>
<feature type="transmembrane region" description="Helical" evidence="1">
    <location>
        <begin position="97"/>
        <end position="113"/>
    </location>
</feature>
<gene>
    <name evidence="2" type="ORF">CLV43_102645</name>
</gene>
<comment type="caution">
    <text evidence="2">The sequence shown here is derived from an EMBL/GenBank/DDBJ whole genome shotgun (WGS) entry which is preliminary data.</text>
</comment>
<dbReference type="OrthoDB" id="3694502at2"/>